<keyword evidence="2" id="KW-0812">Transmembrane</keyword>
<dbReference type="AlphaFoldDB" id="A0A5R9IID2"/>
<proteinExistence type="predicted"/>
<feature type="transmembrane region" description="Helical" evidence="2">
    <location>
        <begin position="109"/>
        <end position="127"/>
    </location>
</feature>
<keyword evidence="5" id="KW-1185">Reference proteome</keyword>
<dbReference type="SUPFAM" id="SSF50249">
    <property type="entry name" value="Nucleic acid-binding proteins"/>
    <property type="match status" value="1"/>
</dbReference>
<dbReference type="PANTHER" id="PTHR12962">
    <property type="entry name" value="CALCIUM-REGULATED HEAT STABLE PROTEIN CRHSP-24-RELATED"/>
    <property type="match status" value="1"/>
</dbReference>
<dbReference type="InterPro" id="IPR052069">
    <property type="entry name" value="Ca-reg_mRNA-binding_domain"/>
</dbReference>
<dbReference type="PROSITE" id="PS51857">
    <property type="entry name" value="CSD_2"/>
    <property type="match status" value="1"/>
</dbReference>
<accession>A0A5R9IID2</accession>
<dbReference type="OrthoDB" id="72963at2"/>
<dbReference type="GO" id="GO:0003730">
    <property type="term" value="F:mRNA 3'-UTR binding"/>
    <property type="evidence" value="ECO:0007669"/>
    <property type="project" value="TreeGrafter"/>
</dbReference>
<feature type="domain" description="CSD" evidence="3">
    <location>
        <begin position="2"/>
        <end position="69"/>
    </location>
</feature>
<dbReference type="PANTHER" id="PTHR12962:SF1">
    <property type="entry name" value="COLD SHOCK DOMAIN-CONTAINING PROTEIN CG9705"/>
    <property type="match status" value="1"/>
</dbReference>
<dbReference type="Pfam" id="PF06961">
    <property type="entry name" value="DUF1294"/>
    <property type="match status" value="1"/>
</dbReference>
<dbReference type="InterPro" id="IPR012340">
    <property type="entry name" value="NA-bd_OB-fold"/>
</dbReference>
<dbReference type="InterPro" id="IPR011129">
    <property type="entry name" value="CSD"/>
</dbReference>
<keyword evidence="1" id="KW-0597">Phosphoprotein</keyword>
<evidence type="ECO:0000313" key="5">
    <source>
        <dbReference type="Proteomes" id="UP000307790"/>
    </source>
</evidence>
<dbReference type="InterPro" id="IPR002059">
    <property type="entry name" value="CSP_DNA-bd"/>
</dbReference>
<protein>
    <submittedName>
        <fullName evidence="4">DUF1294 domain-containing protein</fullName>
    </submittedName>
</protein>
<keyword evidence="2" id="KW-1133">Transmembrane helix</keyword>
<dbReference type="Proteomes" id="UP000307790">
    <property type="component" value="Unassembled WGS sequence"/>
</dbReference>
<dbReference type="Gene3D" id="2.40.50.140">
    <property type="entry name" value="Nucleic acid-binding proteins"/>
    <property type="match status" value="1"/>
</dbReference>
<organism evidence="4 5">
    <name type="scientific">Thalassotalea litorea</name>
    <dbReference type="NCBI Taxonomy" id="2020715"/>
    <lineage>
        <taxon>Bacteria</taxon>
        <taxon>Pseudomonadati</taxon>
        <taxon>Pseudomonadota</taxon>
        <taxon>Gammaproteobacteria</taxon>
        <taxon>Alteromonadales</taxon>
        <taxon>Colwelliaceae</taxon>
        <taxon>Thalassotalea</taxon>
    </lineage>
</organism>
<evidence type="ECO:0000259" key="3">
    <source>
        <dbReference type="PROSITE" id="PS51857"/>
    </source>
</evidence>
<feature type="transmembrane region" description="Helical" evidence="2">
    <location>
        <begin position="85"/>
        <end position="103"/>
    </location>
</feature>
<dbReference type="InterPro" id="IPR010718">
    <property type="entry name" value="DUF1294"/>
</dbReference>
<sequence length="203" mass="22944">MRSKGKLISWDANKGFGFIAPTTNVSGKNVFIHKSDFSNCKRTPQINDVITYTLSSDNKGRACAIDATFSGEKLIKKQPQQTSKFSIYLAFFFLVSLTFYSIYAGISLTLVFIYLGLSVFTYLMYGWDKHKAQHGGWRTSESTLHLFALFGGWPGATIAQQLIRHKSKKKEFRLFFWVTVILNIVAVCWLLGPDGIVILKMFA</sequence>
<name>A0A5R9IID2_9GAMM</name>
<evidence type="ECO:0000256" key="1">
    <source>
        <dbReference type="ARBA" id="ARBA00022553"/>
    </source>
</evidence>
<dbReference type="EMBL" id="VCBC01000007">
    <property type="protein sequence ID" value="TLU65300.1"/>
    <property type="molecule type" value="Genomic_DNA"/>
</dbReference>
<dbReference type="CDD" id="cd04458">
    <property type="entry name" value="CSP_CDS"/>
    <property type="match status" value="1"/>
</dbReference>
<dbReference type="GO" id="GO:0005829">
    <property type="term" value="C:cytosol"/>
    <property type="evidence" value="ECO:0007669"/>
    <property type="project" value="UniProtKB-ARBA"/>
</dbReference>
<dbReference type="RefSeq" id="WP_138319603.1">
    <property type="nucleotide sequence ID" value="NZ_VCBC01000007.1"/>
</dbReference>
<keyword evidence="2" id="KW-0472">Membrane</keyword>
<evidence type="ECO:0000313" key="4">
    <source>
        <dbReference type="EMBL" id="TLU65300.1"/>
    </source>
</evidence>
<dbReference type="Pfam" id="PF00313">
    <property type="entry name" value="CSD"/>
    <property type="match status" value="1"/>
</dbReference>
<gene>
    <name evidence="4" type="ORF">FE810_08395</name>
</gene>
<evidence type="ECO:0000256" key="2">
    <source>
        <dbReference type="SAM" id="Phobius"/>
    </source>
</evidence>
<comment type="caution">
    <text evidence="4">The sequence shown here is derived from an EMBL/GenBank/DDBJ whole genome shotgun (WGS) entry which is preliminary data.</text>
</comment>
<dbReference type="GO" id="GO:0043488">
    <property type="term" value="P:regulation of mRNA stability"/>
    <property type="evidence" value="ECO:0007669"/>
    <property type="project" value="TreeGrafter"/>
</dbReference>
<feature type="transmembrane region" description="Helical" evidence="2">
    <location>
        <begin position="174"/>
        <end position="192"/>
    </location>
</feature>
<reference evidence="4 5" key="1">
    <citation type="submission" date="2019-05" db="EMBL/GenBank/DDBJ databases">
        <title>Genome sequences of Thalassotalea litorea 1K03283.</title>
        <authorList>
            <person name="Zhang D."/>
        </authorList>
    </citation>
    <scope>NUCLEOTIDE SEQUENCE [LARGE SCALE GENOMIC DNA]</scope>
    <source>
        <strain evidence="4 5">MCCC 1K03283</strain>
    </source>
</reference>
<dbReference type="SMART" id="SM00357">
    <property type="entry name" value="CSP"/>
    <property type="match status" value="1"/>
</dbReference>